<dbReference type="SUPFAM" id="SSF55729">
    <property type="entry name" value="Acyl-CoA N-acyltransferases (Nat)"/>
    <property type="match status" value="1"/>
</dbReference>
<accession>B4S7G9</accession>
<dbReference type="PROSITE" id="PS51186">
    <property type="entry name" value="GNAT"/>
    <property type="match status" value="1"/>
</dbReference>
<dbReference type="eggNOG" id="COG1247">
    <property type="taxonomic scope" value="Bacteria"/>
</dbReference>
<dbReference type="KEGG" id="paa:Paes_0963"/>
<dbReference type="HOGENOM" id="CLU_087351_0_1_10"/>
<dbReference type="GO" id="GO:0016747">
    <property type="term" value="F:acyltransferase activity, transferring groups other than amino-acyl groups"/>
    <property type="evidence" value="ECO:0007669"/>
    <property type="project" value="InterPro"/>
</dbReference>
<dbReference type="PANTHER" id="PTHR43451:SF1">
    <property type="entry name" value="ACETYLTRANSFERASE"/>
    <property type="match status" value="1"/>
</dbReference>
<keyword evidence="3" id="KW-1185">Reference proteome</keyword>
<evidence type="ECO:0000313" key="2">
    <source>
        <dbReference type="EMBL" id="ACF46006.1"/>
    </source>
</evidence>
<dbReference type="InterPro" id="IPR016181">
    <property type="entry name" value="Acyl_CoA_acyltransferase"/>
</dbReference>
<organism evidence="2 3">
    <name type="scientific">Prosthecochloris aestuarii (strain DSM 271 / SK 413)</name>
    <dbReference type="NCBI Taxonomy" id="290512"/>
    <lineage>
        <taxon>Bacteria</taxon>
        <taxon>Pseudomonadati</taxon>
        <taxon>Chlorobiota</taxon>
        <taxon>Chlorobiia</taxon>
        <taxon>Chlorobiales</taxon>
        <taxon>Chlorobiaceae</taxon>
        <taxon>Prosthecochloris</taxon>
    </lineage>
</organism>
<reference evidence="2" key="1">
    <citation type="submission" date="2008-06" db="EMBL/GenBank/DDBJ databases">
        <title>Complete sequence of chromosome of Prosthecochloris aestuarii DSM 271.</title>
        <authorList>
            <consortium name="US DOE Joint Genome Institute"/>
            <person name="Lucas S."/>
            <person name="Copeland A."/>
            <person name="Lapidus A."/>
            <person name="Glavina del Rio T."/>
            <person name="Dalin E."/>
            <person name="Tice H."/>
            <person name="Bruce D."/>
            <person name="Goodwin L."/>
            <person name="Pitluck S."/>
            <person name="Schmutz J."/>
            <person name="Larimer F."/>
            <person name="Land M."/>
            <person name="Hauser L."/>
            <person name="Kyrpides N."/>
            <person name="Anderson I."/>
            <person name="Liu Z."/>
            <person name="Li T."/>
            <person name="Zhao F."/>
            <person name="Overmann J."/>
            <person name="Bryant D.A."/>
            <person name="Richardson P."/>
        </authorList>
    </citation>
    <scope>NUCLEOTIDE SEQUENCE [LARGE SCALE GENOMIC DNA]</scope>
    <source>
        <strain evidence="2">DSM 271</strain>
    </source>
</reference>
<dbReference type="EMBL" id="CP001108">
    <property type="protein sequence ID" value="ACF46006.1"/>
    <property type="molecule type" value="Genomic_DNA"/>
</dbReference>
<feature type="domain" description="N-acetyltransferase" evidence="1">
    <location>
        <begin position="1"/>
        <end position="155"/>
    </location>
</feature>
<dbReference type="Pfam" id="PF13673">
    <property type="entry name" value="Acetyltransf_10"/>
    <property type="match status" value="1"/>
</dbReference>
<dbReference type="PANTHER" id="PTHR43451">
    <property type="entry name" value="ACETYLTRANSFERASE (GNAT) FAMILY PROTEIN"/>
    <property type="match status" value="1"/>
</dbReference>
<dbReference type="Gene3D" id="3.40.630.30">
    <property type="match status" value="1"/>
</dbReference>
<dbReference type="AlphaFoldDB" id="B4S7G9"/>
<gene>
    <name evidence="2" type="ordered locus">Paes_0963</name>
</gene>
<protein>
    <submittedName>
        <fullName evidence="2">GCN5-related N-acetyltransferase</fullName>
    </submittedName>
</protein>
<dbReference type="STRING" id="290512.Paes_0963"/>
<proteinExistence type="predicted"/>
<dbReference type="Proteomes" id="UP000002725">
    <property type="component" value="Chromosome"/>
</dbReference>
<evidence type="ECO:0000313" key="3">
    <source>
        <dbReference type="Proteomes" id="UP000002725"/>
    </source>
</evidence>
<dbReference type="InterPro" id="IPR000182">
    <property type="entry name" value="GNAT_dom"/>
</dbReference>
<dbReference type="CDD" id="cd04301">
    <property type="entry name" value="NAT_SF"/>
    <property type="match status" value="1"/>
</dbReference>
<sequence>MNVRKATDEDADQIVRIFHDTVHTVNLGDYTREQVDAWSPEMPEPEAWTSHRLCTRSTFVADDKGILAGFGELDRDGHIDGFYCHHQYQRQGVGSALLHRIEQEAISAGLRRLFTEASITARPFFAAHGFVVLKQQIVVRRHVELKNFLMEKQLQADTSH</sequence>
<name>B4S7G9_PROA2</name>
<dbReference type="InterPro" id="IPR052564">
    <property type="entry name" value="N-acetyltrans/Recomb-assoc"/>
</dbReference>
<evidence type="ECO:0000259" key="1">
    <source>
        <dbReference type="PROSITE" id="PS51186"/>
    </source>
</evidence>